<dbReference type="RefSeq" id="WP_132921781.1">
    <property type="nucleotide sequence ID" value="NZ_SJOI01000001.1"/>
</dbReference>
<dbReference type="PANTHER" id="PTHR34861:SF10">
    <property type="entry name" value="CYCLASE"/>
    <property type="match status" value="1"/>
</dbReference>
<dbReference type="InterPro" id="IPR007325">
    <property type="entry name" value="KFase/CYL"/>
</dbReference>
<dbReference type="AlphaFoldDB" id="A0A4R1N6K8"/>
<feature type="region of interest" description="Disordered" evidence="1">
    <location>
        <begin position="61"/>
        <end position="83"/>
    </location>
</feature>
<dbReference type="PANTHER" id="PTHR34861">
    <property type="match status" value="1"/>
</dbReference>
<name>A0A4R1N6K8_9GAMM</name>
<keyword evidence="3" id="KW-1185">Reference proteome</keyword>
<accession>A0A4R1N6K8</accession>
<dbReference type="SUPFAM" id="SSF102198">
    <property type="entry name" value="Putative cyclase"/>
    <property type="match status" value="1"/>
</dbReference>
<evidence type="ECO:0000256" key="1">
    <source>
        <dbReference type="SAM" id="MobiDB-lite"/>
    </source>
</evidence>
<dbReference type="GO" id="GO:0019441">
    <property type="term" value="P:L-tryptophan catabolic process to kynurenine"/>
    <property type="evidence" value="ECO:0007669"/>
    <property type="project" value="InterPro"/>
</dbReference>
<evidence type="ECO:0000313" key="2">
    <source>
        <dbReference type="EMBL" id="TCL02865.1"/>
    </source>
</evidence>
<evidence type="ECO:0000313" key="3">
    <source>
        <dbReference type="Proteomes" id="UP000294555"/>
    </source>
</evidence>
<dbReference type="Proteomes" id="UP000294555">
    <property type="component" value="Unassembled WGS sequence"/>
</dbReference>
<dbReference type="InterPro" id="IPR037175">
    <property type="entry name" value="KFase_sf"/>
</dbReference>
<proteinExistence type="predicted"/>
<organism evidence="2 3">
    <name type="scientific">Sodalis ligni</name>
    <dbReference type="NCBI Taxonomy" id="2697027"/>
    <lineage>
        <taxon>Bacteria</taxon>
        <taxon>Pseudomonadati</taxon>
        <taxon>Pseudomonadota</taxon>
        <taxon>Gammaproteobacteria</taxon>
        <taxon>Enterobacterales</taxon>
        <taxon>Bruguierivoracaceae</taxon>
        <taxon>Sodalis</taxon>
    </lineage>
</organism>
<dbReference type="GO" id="GO:0004061">
    <property type="term" value="F:arylformamidase activity"/>
    <property type="evidence" value="ECO:0007669"/>
    <property type="project" value="InterPro"/>
</dbReference>
<dbReference type="EMBL" id="SJOI01000001">
    <property type="protein sequence ID" value="TCL02865.1"/>
    <property type="molecule type" value="Genomic_DNA"/>
</dbReference>
<reference evidence="2 3" key="1">
    <citation type="submission" date="2019-02" db="EMBL/GenBank/DDBJ databases">
        <title>Investigation of anaerobic lignin degradation for improved lignocellulosic biofuels.</title>
        <authorList>
            <person name="Deangelis K."/>
        </authorList>
    </citation>
    <scope>NUCLEOTIDE SEQUENCE [LARGE SCALE GENOMIC DNA]</scope>
    <source>
        <strain evidence="2 3">159R</strain>
    </source>
</reference>
<dbReference type="OrthoDB" id="7067800at2"/>
<protein>
    <submittedName>
        <fullName evidence="2">Putative cyclase</fullName>
    </submittedName>
</protein>
<gene>
    <name evidence="2" type="ORF">EZJ58_0903</name>
</gene>
<sequence length="349" mass="38470">MNRQTRWKQRPDDATWGDFGPDDQLGRLNLLTPEKVLEGVAEVKSGRTFCLSLPLDLPGGTVMNPRRPPPRIQATRRGDYPNMTYPLSRDNARLTDVICDDMVTLALQYSTQWDSLAHMGQWFDVAGNGVPEMVFYNGYRAGVDIVGEQDYRPGAGCHHGSHLGATALGIEHMAQHGIQGRAVMVDIKKHFGIERLAFGYEHLLHILRADNITVRPGDMVCFRTGMDEAIIAMAGAPDGDYLGRHFAGLDGSDGRLRRWIVDNGIVALIADNPAVEILPAHPMNEHVYPSHPLHELCLFRLGTYLGELWHLSELADGLAAERRHAFLLTAPPLRLPGAVGSPVTPVATI</sequence>
<dbReference type="Gene3D" id="3.50.30.50">
    <property type="entry name" value="Putative cyclase"/>
    <property type="match status" value="1"/>
</dbReference>
<dbReference type="Pfam" id="PF04199">
    <property type="entry name" value="Cyclase"/>
    <property type="match status" value="1"/>
</dbReference>
<comment type="caution">
    <text evidence="2">The sequence shown here is derived from an EMBL/GenBank/DDBJ whole genome shotgun (WGS) entry which is preliminary data.</text>
</comment>